<keyword evidence="8" id="KW-1185">Reference proteome</keyword>
<proteinExistence type="predicted"/>
<gene>
    <name evidence="7" type="ORF">BS47DRAFT_1328708</name>
</gene>
<feature type="transmembrane region" description="Helical" evidence="6">
    <location>
        <begin position="51"/>
        <end position="74"/>
    </location>
</feature>
<evidence type="ECO:0000256" key="3">
    <source>
        <dbReference type="ARBA" id="ARBA00022989"/>
    </source>
</evidence>
<organism evidence="7 8">
    <name type="scientific">Hydnum rufescens UP504</name>
    <dbReference type="NCBI Taxonomy" id="1448309"/>
    <lineage>
        <taxon>Eukaryota</taxon>
        <taxon>Fungi</taxon>
        <taxon>Dikarya</taxon>
        <taxon>Basidiomycota</taxon>
        <taxon>Agaricomycotina</taxon>
        <taxon>Agaricomycetes</taxon>
        <taxon>Cantharellales</taxon>
        <taxon>Hydnaceae</taxon>
        <taxon>Hydnum</taxon>
    </lineage>
</organism>
<keyword evidence="3 6" id="KW-1133">Transmembrane helix</keyword>
<keyword evidence="2" id="KW-0256">Endoplasmic reticulum</keyword>
<evidence type="ECO:0000256" key="1">
    <source>
        <dbReference type="ARBA" id="ARBA00022692"/>
    </source>
</evidence>
<keyword evidence="1 6" id="KW-0812">Transmembrane</keyword>
<keyword evidence="4 6" id="KW-0472">Membrane</keyword>
<keyword evidence="5" id="KW-0968">Cytoplasmic vesicle</keyword>
<dbReference type="GO" id="GO:0031410">
    <property type="term" value="C:cytoplasmic vesicle"/>
    <property type="evidence" value="ECO:0007669"/>
    <property type="project" value="UniProtKB-KW"/>
</dbReference>
<evidence type="ECO:0000256" key="2">
    <source>
        <dbReference type="ARBA" id="ARBA00022824"/>
    </source>
</evidence>
<comment type="caution">
    <text evidence="7">The sequence shown here is derived from an EMBL/GenBank/DDBJ whole genome shotgun (WGS) entry which is preliminary data.</text>
</comment>
<dbReference type="Pfam" id="PF09446">
    <property type="entry name" value="VMA21"/>
    <property type="match status" value="1"/>
</dbReference>
<evidence type="ECO:0008006" key="9">
    <source>
        <dbReference type="Google" id="ProtNLM"/>
    </source>
</evidence>
<evidence type="ECO:0000313" key="7">
    <source>
        <dbReference type="EMBL" id="KAF9514781.1"/>
    </source>
</evidence>
<sequence length="96" mass="10258">MSEKVAAANLVNKGEQGSALAKLLAFSIALAVVPISTYFISLWYIFNGNGIFAAISAVTSANLVLVLYIILSVLEDQGNQPRSEPAKTSIESRKSR</sequence>
<name>A0A9P6AZB5_9AGAM</name>
<dbReference type="AlphaFoldDB" id="A0A9P6AZB5"/>
<dbReference type="InterPro" id="IPR019013">
    <property type="entry name" value="Vma21"/>
</dbReference>
<accession>A0A9P6AZB5</accession>
<dbReference type="Proteomes" id="UP000886523">
    <property type="component" value="Unassembled WGS sequence"/>
</dbReference>
<protein>
    <recommendedName>
        <fullName evidence="9">Vacuolar ATPase assembly integral membrane protein VMA21 homolog</fullName>
    </recommendedName>
</protein>
<evidence type="ECO:0000256" key="5">
    <source>
        <dbReference type="ARBA" id="ARBA00023329"/>
    </source>
</evidence>
<dbReference type="OrthoDB" id="160405at2759"/>
<dbReference type="EMBL" id="MU128957">
    <property type="protein sequence ID" value="KAF9514781.1"/>
    <property type="molecule type" value="Genomic_DNA"/>
</dbReference>
<feature type="transmembrane region" description="Helical" evidence="6">
    <location>
        <begin position="23"/>
        <end position="45"/>
    </location>
</feature>
<evidence type="ECO:0000256" key="4">
    <source>
        <dbReference type="ARBA" id="ARBA00023136"/>
    </source>
</evidence>
<evidence type="ECO:0000256" key="6">
    <source>
        <dbReference type="SAM" id="Phobius"/>
    </source>
</evidence>
<evidence type="ECO:0000313" key="8">
    <source>
        <dbReference type="Proteomes" id="UP000886523"/>
    </source>
</evidence>
<reference evidence="7" key="1">
    <citation type="journal article" date="2020" name="Nat. Commun.">
        <title>Large-scale genome sequencing of mycorrhizal fungi provides insights into the early evolution of symbiotic traits.</title>
        <authorList>
            <person name="Miyauchi S."/>
            <person name="Kiss E."/>
            <person name="Kuo A."/>
            <person name="Drula E."/>
            <person name="Kohler A."/>
            <person name="Sanchez-Garcia M."/>
            <person name="Morin E."/>
            <person name="Andreopoulos B."/>
            <person name="Barry K.W."/>
            <person name="Bonito G."/>
            <person name="Buee M."/>
            <person name="Carver A."/>
            <person name="Chen C."/>
            <person name="Cichocki N."/>
            <person name="Clum A."/>
            <person name="Culley D."/>
            <person name="Crous P.W."/>
            <person name="Fauchery L."/>
            <person name="Girlanda M."/>
            <person name="Hayes R.D."/>
            <person name="Keri Z."/>
            <person name="LaButti K."/>
            <person name="Lipzen A."/>
            <person name="Lombard V."/>
            <person name="Magnuson J."/>
            <person name="Maillard F."/>
            <person name="Murat C."/>
            <person name="Nolan M."/>
            <person name="Ohm R.A."/>
            <person name="Pangilinan J."/>
            <person name="Pereira M.F."/>
            <person name="Perotto S."/>
            <person name="Peter M."/>
            <person name="Pfister S."/>
            <person name="Riley R."/>
            <person name="Sitrit Y."/>
            <person name="Stielow J.B."/>
            <person name="Szollosi G."/>
            <person name="Zifcakova L."/>
            <person name="Stursova M."/>
            <person name="Spatafora J.W."/>
            <person name="Tedersoo L."/>
            <person name="Vaario L.M."/>
            <person name="Yamada A."/>
            <person name="Yan M."/>
            <person name="Wang P."/>
            <person name="Xu J."/>
            <person name="Bruns T."/>
            <person name="Baldrian P."/>
            <person name="Vilgalys R."/>
            <person name="Dunand C."/>
            <person name="Henrissat B."/>
            <person name="Grigoriev I.V."/>
            <person name="Hibbett D."/>
            <person name="Nagy L.G."/>
            <person name="Martin F.M."/>
        </authorList>
    </citation>
    <scope>NUCLEOTIDE SEQUENCE</scope>
    <source>
        <strain evidence="7">UP504</strain>
    </source>
</reference>
<dbReference type="GO" id="GO:0070072">
    <property type="term" value="P:vacuolar proton-transporting V-type ATPase complex assembly"/>
    <property type="evidence" value="ECO:0007669"/>
    <property type="project" value="InterPro"/>
</dbReference>